<accession>A0A558R537</accession>
<reference evidence="2 3" key="1">
    <citation type="submission" date="2019-07" db="EMBL/GenBank/DDBJ databases">
        <title>Sphingomonas solaris sp. nov., isolated from a solar panel from Boston, Massachusetts.</title>
        <authorList>
            <person name="Tanner K."/>
            <person name="Pascual J."/>
            <person name="Mancuso C."/>
            <person name="Pereto J."/>
            <person name="Khalil A."/>
            <person name="Vilanova C."/>
        </authorList>
    </citation>
    <scope>NUCLEOTIDE SEQUENCE [LARGE SCALE GENOMIC DNA]</scope>
    <source>
        <strain evidence="2 3">R4DWN</strain>
    </source>
</reference>
<evidence type="ECO:0000313" key="3">
    <source>
        <dbReference type="Proteomes" id="UP000318681"/>
    </source>
</evidence>
<feature type="region of interest" description="Disordered" evidence="1">
    <location>
        <begin position="1"/>
        <end position="59"/>
    </location>
</feature>
<comment type="caution">
    <text evidence="2">The sequence shown here is derived from an EMBL/GenBank/DDBJ whole genome shotgun (WGS) entry which is preliminary data.</text>
</comment>
<dbReference type="AlphaFoldDB" id="A0A558R537"/>
<protein>
    <submittedName>
        <fullName evidence="2">Uncharacterized protein</fullName>
    </submittedName>
</protein>
<feature type="compositionally biased region" description="Basic and acidic residues" evidence="1">
    <location>
        <begin position="26"/>
        <end position="37"/>
    </location>
</feature>
<dbReference type="Proteomes" id="UP000318681">
    <property type="component" value="Unassembled WGS sequence"/>
</dbReference>
<dbReference type="RefSeq" id="WP_145150705.1">
    <property type="nucleotide sequence ID" value="NZ_VNIM01000033.1"/>
</dbReference>
<dbReference type="EMBL" id="VNIM01000033">
    <property type="protein sequence ID" value="TVV74452.1"/>
    <property type="molecule type" value="Genomic_DNA"/>
</dbReference>
<evidence type="ECO:0000313" key="2">
    <source>
        <dbReference type="EMBL" id="TVV74452.1"/>
    </source>
</evidence>
<organism evidence="2 3">
    <name type="scientific">Alterirhizorhabdus solaris</name>
    <dbReference type="NCBI Taxonomy" id="2529389"/>
    <lineage>
        <taxon>Bacteria</taxon>
        <taxon>Pseudomonadati</taxon>
        <taxon>Pseudomonadota</taxon>
        <taxon>Alphaproteobacteria</taxon>
        <taxon>Sphingomonadales</taxon>
        <taxon>Rhizorhabdaceae</taxon>
        <taxon>Alterirhizorhabdus</taxon>
    </lineage>
</organism>
<evidence type="ECO:0000256" key="1">
    <source>
        <dbReference type="SAM" id="MobiDB-lite"/>
    </source>
</evidence>
<sequence>MSAGIECGNIGREQRQSRGAGAQLHATERATDERGRINVEAAGGDGGAGGKRDHPADQTGPQLIVTHAGLLDSDGAPTIMAAAFDKWWRAAIRDIDELLTAYRAARVIVGDVLQEQRIVSWYVAAGVLAQIAPNMVAEILIVRAERLFGNAQSRGW</sequence>
<keyword evidence="3" id="KW-1185">Reference proteome</keyword>
<name>A0A558R537_9SPHN</name>
<proteinExistence type="predicted"/>
<gene>
    <name evidence="2" type="ORF">FOY91_09735</name>
</gene>